<organism evidence="1 2">
    <name type="scientific">Chromobacterium violaceum (strain ATCC 12472 / DSM 30191 / JCM 1249 / CCUG 213 / NBRC 12614 / NCIMB 9131 / NCTC 9757 / MK)</name>
    <dbReference type="NCBI Taxonomy" id="243365"/>
    <lineage>
        <taxon>Bacteria</taxon>
        <taxon>Pseudomonadati</taxon>
        <taxon>Pseudomonadota</taxon>
        <taxon>Betaproteobacteria</taxon>
        <taxon>Neisseriales</taxon>
        <taxon>Chromobacteriaceae</taxon>
        <taxon>Chromobacterium</taxon>
    </lineage>
</organism>
<proteinExistence type="predicted"/>
<sequence>MNGKGQVPSCSTSSLRFASRALQDGCSMRHSLWSGWFIGMGPIMAEFHAWLQFYSSFAGLDGLREILCLRLFFPLAAPGEINSQYFCLLIVAVLCLRQGGRIDCFITESDC</sequence>
<evidence type="ECO:0000313" key="2">
    <source>
        <dbReference type="Proteomes" id="UP000001424"/>
    </source>
</evidence>
<dbReference type="HOGENOM" id="CLU_2153866_0_0_4"/>
<reference evidence="1 2" key="1">
    <citation type="journal article" date="2003" name="Proc. Natl. Acad. Sci. U.S.A.">
        <title>The complete genome sequence of Chromobacterium violaceum reveals remarkable and exploitable bacterial adaptability.</title>
        <authorList>
            <person name="Vasconcelos A.T.R."/>
            <person name="de Almeida D.F."/>
            <person name="Almeida F.C."/>
            <person name="de Almeida L.G.P."/>
            <person name="de Almeida R."/>
            <person name="Goncalves J.A.A."/>
            <person name="Andrade E.M."/>
            <person name="Antonio R.V."/>
            <person name="Araripe J."/>
            <person name="de Araujo M.F.F."/>
            <person name="Filho S.A."/>
            <person name="Azevedo V."/>
            <person name="Batista A.J."/>
            <person name="Bataus L.A.M."/>
            <person name="Batista J.S."/>
            <person name="Belo A."/>
            <person name="vander Berg C."/>
            <person name="Blamey J."/>
            <person name="Bogo M."/>
            <person name="Bonato S."/>
            <person name="Bordignon J."/>
            <person name="Brito C.A."/>
            <person name="Brocchi M."/>
            <person name="Burity H.A."/>
            <person name="Camargo A.A."/>
            <person name="Cardoso D.D.P."/>
            <person name="Carneiro N.P."/>
            <person name="Carraro D.M."/>
            <person name="Carvalho C.M.B."/>
            <person name="Cascardo J.C.M."/>
            <person name="Cavada B.S."/>
            <person name="Chueire L.M.O."/>
            <person name="Pasa T.B.C."/>
            <person name="Duran N."/>
            <person name="Fagundes N."/>
            <person name="Falcao C.L."/>
            <person name="Fantinatti F."/>
            <person name="Farias I.P."/>
            <person name="Felipe M.S.S."/>
            <person name="Ferrari L.P."/>
            <person name="Ferro J.A."/>
            <person name="Ferro M.I.T."/>
            <person name="Franco G.R."/>
            <person name="Freitas N.S.A."/>
            <person name="Furlan L.R."/>
            <person name="Gazzinelli R.T."/>
            <person name="Gomes E.A."/>
            <person name="Goncalves P.R."/>
            <person name="Grangeiro T.B."/>
            <person name="Grattapaglia D."/>
            <person name="Grisard E.C."/>
            <person name="Guimaraes C.T."/>
            <person name="Hanna E.S."/>
            <person name="Hungria M."/>
            <person name="Jardim S.N."/>
            <person name="Laurino J."/>
            <person name="Leoi L.C.T."/>
            <person name="Fassarella L."/>
            <person name="Lima A."/>
            <person name="Loureiro M.F."/>
            <person name="Lyra M.C.P."/>
            <person name="Macedo M."/>
            <person name="Madeira H.M.F."/>
            <person name="Manfio G.P."/>
            <person name="Maranhao A.Q."/>
            <person name="Martins W.S."/>
            <person name="di Mauro S.M.Z."/>
            <person name="de Medeiros S.R.B."/>
            <person name="Meissner R.D.V."/>
            <person name="Menck C.F.M."/>
            <person name="Moreira M.A.M."/>
            <person name="Nascimento F.F."/>
            <person name="Nicolas M.F."/>
            <person name="Oliveira J.G."/>
            <person name="Oliveira S.C."/>
            <person name="Paixao R.F.C."/>
            <person name="Parente J.A."/>
            <person name="Pedrosa F.O."/>
            <person name="Pena S.J.D."/>
            <person name="Perreira J.O."/>
            <person name="Perreira M."/>
            <person name="Pinto L.S.R.C."/>
            <person name="Pinto L.S."/>
            <person name="Porto J.I.R."/>
            <person name="Potrich D.P."/>
            <person name="Neto C.E.R."/>
            <person name="Reis A.M.M."/>
            <person name="Rigo L.U."/>
            <person name="Rondinelli E."/>
            <person name="dos Santos E.B.P."/>
            <person name="Santos F.R."/>
            <person name="Schneider M.P.C."/>
            <person name="Seuanez H.N."/>
            <person name="Silva A.M.R."/>
            <person name="da Silva A.L.C."/>
            <person name="Silva D.W."/>
            <person name="Silva R."/>
            <person name="Simoes I.C."/>
            <person name="Simon D."/>
            <person name="Soares C.M.A."/>
            <person name="Soares R.B.A."/>
            <person name="Souza E.M."/>
            <person name="Souza K.R.L."/>
            <person name="Souza R.C."/>
            <person name="Steffens M.B.R."/>
            <person name="Steindel M."/>
            <person name="Teixeira S.R."/>
            <person name="Urmenyi T."/>
            <person name="Vettore A."/>
            <person name="Wassem R."/>
            <person name="Zaha A."/>
            <person name="Simpson A.J.G."/>
        </authorList>
    </citation>
    <scope>NUCLEOTIDE SEQUENCE [LARGE SCALE GENOMIC DNA]</scope>
    <source>
        <strain evidence="2">ATCC 12472 / DSM 30191 / JCM 1249 / NBRC 12614 / NCIMB 9131 / NCTC 9757</strain>
    </source>
</reference>
<evidence type="ECO:0000313" key="1">
    <source>
        <dbReference type="EMBL" id="AAQ59926.1"/>
    </source>
</evidence>
<dbReference type="KEGG" id="cvi:CV_2254"/>
<accession>Q7NVT8</accession>
<gene>
    <name evidence="1" type="ordered locus">CV_2254</name>
</gene>
<dbReference type="AlphaFoldDB" id="Q7NVT8"/>
<protein>
    <submittedName>
        <fullName evidence="1">Uncharacterized protein</fullName>
    </submittedName>
</protein>
<dbReference type="Proteomes" id="UP000001424">
    <property type="component" value="Chromosome"/>
</dbReference>
<name>Q7NVT8_CHRVO</name>
<keyword evidence="2" id="KW-1185">Reference proteome</keyword>
<dbReference type="EMBL" id="AE016825">
    <property type="protein sequence ID" value="AAQ59926.1"/>
    <property type="molecule type" value="Genomic_DNA"/>
</dbReference>